<dbReference type="EMBL" id="CAEZXB010000015">
    <property type="protein sequence ID" value="CAB4677833.1"/>
    <property type="molecule type" value="Genomic_DNA"/>
</dbReference>
<gene>
    <name evidence="1" type="ORF">UFOPK2342_00915</name>
    <name evidence="2" type="ORF">UFOPK2423_01472</name>
    <name evidence="3" type="ORF">UFOPK3266_01685</name>
    <name evidence="4" type="ORF">UFOPK4367_00574</name>
</gene>
<evidence type="ECO:0000313" key="4">
    <source>
        <dbReference type="EMBL" id="CAB5074344.1"/>
    </source>
</evidence>
<organism evidence="1">
    <name type="scientific">freshwater metagenome</name>
    <dbReference type="NCBI Taxonomy" id="449393"/>
    <lineage>
        <taxon>unclassified sequences</taxon>
        <taxon>metagenomes</taxon>
        <taxon>ecological metagenomes</taxon>
    </lineage>
</organism>
<protein>
    <submittedName>
        <fullName evidence="1">Unannotated protein</fullName>
    </submittedName>
</protein>
<dbReference type="EMBL" id="CAFBAA010000072">
    <property type="protein sequence ID" value="CAB4845576.1"/>
    <property type="molecule type" value="Genomic_DNA"/>
</dbReference>
<accession>A0A6J6MZV4</accession>
<dbReference type="AlphaFoldDB" id="A0A6J6MZV4"/>
<name>A0A6J6MZV4_9ZZZZ</name>
<dbReference type="EMBL" id="CAEZXN010000047">
    <property type="protein sequence ID" value="CAB4706497.1"/>
    <property type="molecule type" value="Genomic_DNA"/>
</dbReference>
<dbReference type="EMBL" id="CAFBRC010000028">
    <property type="protein sequence ID" value="CAB5074344.1"/>
    <property type="molecule type" value="Genomic_DNA"/>
</dbReference>
<evidence type="ECO:0000313" key="2">
    <source>
        <dbReference type="EMBL" id="CAB4706497.1"/>
    </source>
</evidence>
<evidence type="ECO:0000313" key="3">
    <source>
        <dbReference type="EMBL" id="CAB4845576.1"/>
    </source>
</evidence>
<sequence>MVHSLPQIDGRNLLGEKRRIPADLPAEHTFVIAAFMQHQQAAVDRWISALAERGVADSPLDPTFTGKNIVLEFPVLGSKWSFVQRRIDGGMAAHIKIPRVLARTWTFYTNVDNFCRTAGITTKSQVSAMALDKSGKILSIVTGEVNEERIIQLMDIPHE</sequence>
<proteinExistence type="predicted"/>
<reference evidence="1" key="1">
    <citation type="submission" date="2020-05" db="EMBL/GenBank/DDBJ databases">
        <authorList>
            <person name="Chiriac C."/>
            <person name="Salcher M."/>
            <person name="Ghai R."/>
            <person name="Kavagutti S V."/>
        </authorList>
    </citation>
    <scope>NUCLEOTIDE SEQUENCE</scope>
</reference>
<evidence type="ECO:0000313" key="1">
    <source>
        <dbReference type="EMBL" id="CAB4677833.1"/>
    </source>
</evidence>